<keyword evidence="8" id="KW-1185">Reference proteome</keyword>
<keyword evidence="4" id="KW-0496">Mitochondrion</keyword>
<comment type="caution">
    <text evidence="7">The sequence shown here is derived from an EMBL/GenBank/DDBJ whole genome shotgun (WGS) entry which is preliminary data.</text>
</comment>
<name>A0A5M3MPB4_CONPW</name>
<dbReference type="Pfam" id="PF00494">
    <property type="entry name" value="SQS_PSY"/>
    <property type="match status" value="1"/>
</dbReference>
<dbReference type="GO" id="GO:0005743">
    <property type="term" value="C:mitochondrial inner membrane"/>
    <property type="evidence" value="ECO:0007669"/>
    <property type="project" value="UniProtKB-SubCell"/>
</dbReference>
<accession>A0A5M3MPB4</accession>
<sequence>MIFTRRVPQRVAAELSRSVARPSRLAYSRKRTVATAASGSANPRQYCEEYVQKHDYEGYLTSKFYPRHRQSGYYALRAFYIELASVQESVSNAVLGQMRMQFWRDAVKDSANGKPPRHPVALALHDNITSLKSAPYHLKRIIDARDNELQNPTHLTMDSLTSHAESTASTLLYLLLSQFSLTSHDLSHAASHVGIASSLATLLRALPFHISKGQMVIPAEITAKHGVSQEEVFRTRKSSPKLEDAVFEFATIANDHLLTAREMFKETGGKVPAEAMPIFLTAVPAASYLKRLEVANFDAFHPSLKVRDWKLPWHVWRSYYKRTF</sequence>
<dbReference type="GO" id="GO:0032981">
    <property type="term" value="P:mitochondrial respiratory chain complex I assembly"/>
    <property type="evidence" value="ECO:0007669"/>
    <property type="project" value="TreeGrafter"/>
</dbReference>
<dbReference type="RefSeq" id="XP_007768406.1">
    <property type="nucleotide sequence ID" value="XM_007770216.1"/>
</dbReference>
<evidence type="ECO:0000256" key="4">
    <source>
        <dbReference type="ARBA" id="ARBA00023128"/>
    </source>
</evidence>
<evidence type="ECO:0000256" key="2">
    <source>
        <dbReference type="ARBA" id="ARBA00022792"/>
    </source>
</evidence>
<gene>
    <name evidence="7" type="ORF">CONPUDRAFT_123770</name>
</gene>
<dbReference type="OMA" id="MINAREQ"/>
<proteinExistence type="inferred from homology"/>
<dbReference type="KEGG" id="cput:CONPUDRAFT_123770"/>
<protein>
    <recommendedName>
        <fullName evidence="9">Terpenoid synthase</fullName>
    </recommendedName>
</protein>
<evidence type="ECO:0008006" key="9">
    <source>
        <dbReference type="Google" id="ProtNLM"/>
    </source>
</evidence>
<evidence type="ECO:0000256" key="6">
    <source>
        <dbReference type="ARBA" id="ARBA00038273"/>
    </source>
</evidence>
<dbReference type="AlphaFoldDB" id="A0A5M3MPB4"/>
<evidence type="ECO:0000256" key="3">
    <source>
        <dbReference type="ARBA" id="ARBA00022946"/>
    </source>
</evidence>
<dbReference type="SUPFAM" id="SSF48576">
    <property type="entry name" value="Terpenoid synthases"/>
    <property type="match status" value="1"/>
</dbReference>
<comment type="subcellular location">
    <subcellularLocation>
        <location evidence="1">Mitochondrion inner membrane</location>
    </subcellularLocation>
</comment>
<comment type="similarity">
    <text evidence="6">Belongs to the NDUFAF6 family.</text>
</comment>
<dbReference type="OrthoDB" id="270318at2759"/>
<evidence type="ECO:0000313" key="7">
    <source>
        <dbReference type="EMBL" id="EIW80953.1"/>
    </source>
</evidence>
<evidence type="ECO:0000313" key="8">
    <source>
        <dbReference type="Proteomes" id="UP000053558"/>
    </source>
</evidence>
<dbReference type="Gene3D" id="1.10.600.10">
    <property type="entry name" value="Farnesyl Diphosphate Synthase"/>
    <property type="match status" value="1"/>
</dbReference>
<dbReference type="GeneID" id="19199780"/>
<reference evidence="8" key="1">
    <citation type="journal article" date="2012" name="Science">
        <title>The Paleozoic origin of enzymatic lignin decomposition reconstructed from 31 fungal genomes.</title>
        <authorList>
            <person name="Floudas D."/>
            <person name="Binder M."/>
            <person name="Riley R."/>
            <person name="Barry K."/>
            <person name="Blanchette R.A."/>
            <person name="Henrissat B."/>
            <person name="Martinez A.T."/>
            <person name="Otillar R."/>
            <person name="Spatafora J.W."/>
            <person name="Yadav J.S."/>
            <person name="Aerts A."/>
            <person name="Benoit I."/>
            <person name="Boyd A."/>
            <person name="Carlson A."/>
            <person name="Copeland A."/>
            <person name="Coutinho P.M."/>
            <person name="de Vries R.P."/>
            <person name="Ferreira P."/>
            <person name="Findley K."/>
            <person name="Foster B."/>
            <person name="Gaskell J."/>
            <person name="Glotzer D."/>
            <person name="Gorecki P."/>
            <person name="Heitman J."/>
            <person name="Hesse C."/>
            <person name="Hori C."/>
            <person name="Igarashi K."/>
            <person name="Jurgens J.A."/>
            <person name="Kallen N."/>
            <person name="Kersten P."/>
            <person name="Kohler A."/>
            <person name="Kuees U."/>
            <person name="Kumar T.K.A."/>
            <person name="Kuo A."/>
            <person name="LaButti K."/>
            <person name="Larrondo L.F."/>
            <person name="Lindquist E."/>
            <person name="Ling A."/>
            <person name="Lombard V."/>
            <person name="Lucas S."/>
            <person name="Lundell T."/>
            <person name="Martin R."/>
            <person name="McLaughlin D.J."/>
            <person name="Morgenstern I."/>
            <person name="Morin E."/>
            <person name="Murat C."/>
            <person name="Nagy L.G."/>
            <person name="Nolan M."/>
            <person name="Ohm R.A."/>
            <person name="Patyshakuliyeva A."/>
            <person name="Rokas A."/>
            <person name="Ruiz-Duenas F.J."/>
            <person name="Sabat G."/>
            <person name="Salamov A."/>
            <person name="Samejima M."/>
            <person name="Schmutz J."/>
            <person name="Slot J.C."/>
            <person name="St John F."/>
            <person name="Stenlid J."/>
            <person name="Sun H."/>
            <person name="Sun S."/>
            <person name="Syed K."/>
            <person name="Tsang A."/>
            <person name="Wiebenga A."/>
            <person name="Young D."/>
            <person name="Pisabarro A."/>
            <person name="Eastwood D.C."/>
            <person name="Martin F."/>
            <person name="Cullen D."/>
            <person name="Grigoriev I.V."/>
            <person name="Hibbett D.S."/>
        </authorList>
    </citation>
    <scope>NUCLEOTIDE SEQUENCE [LARGE SCALE GENOMIC DNA]</scope>
    <source>
        <strain evidence="8">RWD-64-598 SS2</strain>
    </source>
</reference>
<dbReference type="PANTHER" id="PTHR21181:SF13">
    <property type="entry name" value="NADH DEHYDROGENASE (UBIQUINONE) COMPLEX I, ASSEMBLY FACTOR 6"/>
    <property type="match status" value="1"/>
</dbReference>
<dbReference type="InterPro" id="IPR002060">
    <property type="entry name" value="Squ/phyt_synthse"/>
</dbReference>
<keyword evidence="3" id="KW-0809">Transit peptide</keyword>
<dbReference type="InterPro" id="IPR008949">
    <property type="entry name" value="Isoprenoid_synthase_dom_sf"/>
</dbReference>
<dbReference type="Proteomes" id="UP000053558">
    <property type="component" value="Unassembled WGS sequence"/>
</dbReference>
<dbReference type="PANTHER" id="PTHR21181">
    <property type="match status" value="1"/>
</dbReference>
<evidence type="ECO:0000256" key="1">
    <source>
        <dbReference type="ARBA" id="ARBA00004273"/>
    </source>
</evidence>
<keyword evidence="2" id="KW-0999">Mitochondrion inner membrane</keyword>
<keyword evidence="5" id="KW-0472">Membrane</keyword>
<dbReference type="EMBL" id="JH711578">
    <property type="protein sequence ID" value="EIW80953.1"/>
    <property type="molecule type" value="Genomic_DNA"/>
</dbReference>
<evidence type="ECO:0000256" key="5">
    <source>
        <dbReference type="ARBA" id="ARBA00023136"/>
    </source>
</evidence>
<organism evidence="7 8">
    <name type="scientific">Coniophora puteana (strain RWD-64-598)</name>
    <name type="common">Brown rot fungus</name>
    <dbReference type="NCBI Taxonomy" id="741705"/>
    <lineage>
        <taxon>Eukaryota</taxon>
        <taxon>Fungi</taxon>
        <taxon>Dikarya</taxon>
        <taxon>Basidiomycota</taxon>
        <taxon>Agaricomycotina</taxon>
        <taxon>Agaricomycetes</taxon>
        <taxon>Agaricomycetidae</taxon>
        <taxon>Boletales</taxon>
        <taxon>Coniophorineae</taxon>
        <taxon>Coniophoraceae</taxon>
        <taxon>Coniophora</taxon>
    </lineage>
</organism>